<proteinExistence type="predicted"/>
<evidence type="ECO:0000313" key="2">
    <source>
        <dbReference type="Proteomes" id="UP001190700"/>
    </source>
</evidence>
<organism evidence="1 2">
    <name type="scientific">Cymbomonas tetramitiformis</name>
    <dbReference type="NCBI Taxonomy" id="36881"/>
    <lineage>
        <taxon>Eukaryota</taxon>
        <taxon>Viridiplantae</taxon>
        <taxon>Chlorophyta</taxon>
        <taxon>Pyramimonadophyceae</taxon>
        <taxon>Pyramimonadales</taxon>
        <taxon>Pyramimonadaceae</taxon>
        <taxon>Cymbomonas</taxon>
    </lineage>
</organism>
<reference evidence="1 2" key="1">
    <citation type="journal article" date="2015" name="Genome Biol. Evol.">
        <title>Comparative Genomics of a Bacterivorous Green Alga Reveals Evolutionary Causalities and Consequences of Phago-Mixotrophic Mode of Nutrition.</title>
        <authorList>
            <person name="Burns J.A."/>
            <person name="Paasch A."/>
            <person name="Narechania A."/>
            <person name="Kim E."/>
        </authorList>
    </citation>
    <scope>NUCLEOTIDE SEQUENCE [LARGE SCALE GENOMIC DNA]</scope>
    <source>
        <strain evidence="1 2">PLY_AMNH</strain>
    </source>
</reference>
<sequence>MRKEGGGWVLLGEERVGAERALERGVTPLEQEAAQGGLRCVLRECAAVPAPLFADAGSAPLRRGEAEVPVLAEGALFSKAAASRLCIAAALLPCLRHLPRGAWEAVVVEAAVVCAAYADPKEVHATWATPATAEAATRVLHALTALDRVSIAGGMPTSAVSRQRGAEVSGSRSGAGEQTGKPATWLMGKWLSNVLGQLRSALVVGPDGINTSGSRFNAAVAAAQMQWSVRQVRAADDAQGLASPELRVFMVI</sequence>
<dbReference type="AlphaFoldDB" id="A0AAE0KV43"/>
<protein>
    <submittedName>
        <fullName evidence="1">Uncharacterized protein</fullName>
    </submittedName>
</protein>
<evidence type="ECO:0000313" key="1">
    <source>
        <dbReference type="EMBL" id="KAK3261856.1"/>
    </source>
</evidence>
<accession>A0AAE0KV43</accession>
<name>A0AAE0KV43_9CHLO</name>
<gene>
    <name evidence="1" type="ORF">CYMTET_29258</name>
</gene>
<comment type="caution">
    <text evidence="1">The sequence shown here is derived from an EMBL/GenBank/DDBJ whole genome shotgun (WGS) entry which is preliminary data.</text>
</comment>
<keyword evidence="2" id="KW-1185">Reference proteome</keyword>
<dbReference type="Proteomes" id="UP001190700">
    <property type="component" value="Unassembled WGS sequence"/>
</dbReference>
<dbReference type="EMBL" id="LGRX02016607">
    <property type="protein sequence ID" value="KAK3261856.1"/>
    <property type="molecule type" value="Genomic_DNA"/>
</dbReference>